<reference evidence="2" key="1">
    <citation type="journal article" date="2021" name="Proc. Natl. Acad. Sci. U.S.A.">
        <title>A Catalog of Tens of Thousands of Viruses from Human Metagenomes Reveals Hidden Associations with Chronic Diseases.</title>
        <authorList>
            <person name="Tisza M.J."/>
            <person name="Buck C.B."/>
        </authorList>
    </citation>
    <scope>NUCLEOTIDE SEQUENCE</scope>
    <source>
        <strain evidence="2">CttU829</strain>
    </source>
</reference>
<organism evidence="2">
    <name type="scientific">Siphoviridae sp. cttU829</name>
    <dbReference type="NCBI Taxonomy" id="2823605"/>
    <lineage>
        <taxon>Viruses</taxon>
        <taxon>Duplodnaviria</taxon>
        <taxon>Heunggongvirae</taxon>
        <taxon>Uroviricota</taxon>
        <taxon>Caudoviricetes</taxon>
    </lineage>
</organism>
<feature type="region of interest" description="Disordered" evidence="1">
    <location>
        <begin position="218"/>
        <end position="241"/>
    </location>
</feature>
<name>A0A8S5LCC5_9CAUD</name>
<dbReference type="EMBL" id="BK014681">
    <property type="protein sequence ID" value="DAD67582.1"/>
    <property type="molecule type" value="Genomic_DNA"/>
</dbReference>
<evidence type="ECO:0000313" key="2">
    <source>
        <dbReference type="EMBL" id="DAD67582.1"/>
    </source>
</evidence>
<feature type="compositionally biased region" description="Basic and acidic residues" evidence="1">
    <location>
        <begin position="111"/>
        <end position="125"/>
    </location>
</feature>
<evidence type="ECO:0000256" key="1">
    <source>
        <dbReference type="SAM" id="MobiDB-lite"/>
    </source>
</evidence>
<sequence length="259" mass="29695">MSYGDYIEDFWANADTFGIDAGQTAFWFALLTIFGRADFPDRLPVDNATLCGMLGADERSVRRWRDSLADKGVIGCERGAGRKPPTYIIDRTKIQPRAPKPDVVKFVNKGVEDWAKPQPKDEKPKPKPKPKKSRRVPKTEQDGQILIPFKEEKRPKVVRQEPPPPTIEEVVRLFAMNGRTEDEAKEFFYYYDAQGWRTSAGQIIQNVDSMVNRWLTNGKRKITQTKPQYGGGDTELDKRRKRNRQAAQYILSSLEEGEE</sequence>
<feature type="compositionally biased region" description="Basic residues" evidence="1">
    <location>
        <begin position="126"/>
        <end position="136"/>
    </location>
</feature>
<proteinExistence type="predicted"/>
<protein>
    <submittedName>
        <fullName evidence="2">FaeA-like protein</fullName>
    </submittedName>
</protein>
<accession>A0A8S5LCC5</accession>
<feature type="region of interest" description="Disordered" evidence="1">
    <location>
        <begin position="111"/>
        <end position="144"/>
    </location>
</feature>